<keyword evidence="1" id="KW-0863">Zinc-finger</keyword>
<dbReference type="InterPro" id="IPR001878">
    <property type="entry name" value="Znf_CCHC"/>
</dbReference>
<dbReference type="EMBL" id="MJEQ01002319">
    <property type="protein sequence ID" value="OIT27673.1"/>
    <property type="molecule type" value="Genomic_DNA"/>
</dbReference>
<dbReference type="InterPro" id="IPR054722">
    <property type="entry name" value="PolX-like_BBD"/>
</dbReference>
<dbReference type="GO" id="GO:0008270">
    <property type="term" value="F:zinc ion binding"/>
    <property type="evidence" value="ECO:0007669"/>
    <property type="project" value="UniProtKB-KW"/>
</dbReference>
<gene>
    <name evidence="3" type="primary">POLX_59</name>
    <name evidence="3" type="ORF">A4A49_61278</name>
</gene>
<dbReference type="SMART" id="SM00343">
    <property type="entry name" value="ZnF_C2HC"/>
    <property type="match status" value="1"/>
</dbReference>
<evidence type="ECO:0000313" key="3">
    <source>
        <dbReference type="EMBL" id="OIT27673.1"/>
    </source>
</evidence>
<reference evidence="3" key="1">
    <citation type="submission" date="2016-11" db="EMBL/GenBank/DDBJ databases">
        <title>The genome of Nicotiana attenuata.</title>
        <authorList>
            <person name="Xu S."/>
            <person name="Brockmoeller T."/>
            <person name="Gaquerel E."/>
            <person name="Navarro A."/>
            <person name="Kuhl H."/>
            <person name="Gase K."/>
            <person name="Ling Z."/>
            <person name="Zhou W."/>
            <person name="Kreitzer C."/>
            <person name="Stanke M."/>
            <person name="Tang H."/>
            <person name="Lyons E."/>
            <person name="Pandey P."/>
            <person name="Pandey S.P."/>
            <person name="Timmermann B."/>
            <person name="Baldwin I.T."/>
        </authorList>
    </citation>
    <scope>NUCLEOTIDE SEQUENCE [LARGE SCALE GENOMIC DNA]</scope>
    <source>
        <strain evidence="3">UT</strain>
    </source>
</reference>
<organism evidence="3 4">
    <name type="scientific">Nicotiana attenuata</name>
    <name type="common">Coyote tobacco</name>
    <dbReference type="NCBI Taxonomy" id="49451"/>
    <lineage>
        <taxon>Eukaryota</taxon>
        <taxon>Viridiplantae</taxon>
        <taxon>Streptophyta</taxon>
        <taxon>Embryophyta</taxon>
        <taxon>Tracheophyta</taxon>
        <taxon>Spermatophyta</taxon>
        <taxon>Magnoliopsida</taxon>
        <taxon>eudicotyledons</taxon>
        <taxon>Gunneridae</taxon>
        <taxon>Pentapetalae</taxon>
        <taxon>asterids</taxon>
        <taxon>lamiids</taxon>
        <taxon>Solanales</taxon>
        <taxon>Solanaceae</taxon>
        <taxon>Nicotianoideae</taxon>
        <taxon>Nicotianeae</taxon>
        <taxon>Nicotiana</taxon>
    </lineage>
</organism>
<comment type="caution">
    <text evidence="3">The sequence shown here is derived from an EMBL/GenBank/DDBJ whole genome shotgun (WGS) entry which is preliminary data.</text>
</comment>
<dbReference type="PANTHER" id="PTHR47592:SF27">
    <property type="entry name" value="OS08G0421700 PROTEIN"/>
    <property type="match status" value="1"/>
</dbReference>
<keyword evidence="4" id="KW-1185">Reference proteome</keyword>
<feature type="non-terminal residue" evidence="3">
    <location>
        <position position="371"/>
    </location>
</feature>
<sequence>MKYFFNVAGLWSIVETRFEEPPEGTTLTDDASKQLEENRQLDYKACYYLTSKVEFRVSKKFLHAKSTKEAWTILVNSHRDRGRGRSNFRGCGRSNFSYKQKNNNNYWKEQQSHQNFQRCDKSKIQCYNCDKFGHYESECWSNKSGNKDVHAKMTENNGDKQGTLLFSNSGVEETKGNEWFIDSGCSNHMSGNKKLFTDLDETFRGTVRLGYNAKVPAVGKEKIRITVKDGSSNFISDVFYVPSFHHNLLSLGQLSEKGYDLHFKYRIGTIKEHAVDTIQAETSSRPQRQHQSPARLQGYVVGDDNDLSDEDIVNFALFADCDPVTFEEAVKDDRWVHAMNEEIHAIEKNNTWELTTLPPSKRPIGVKWVYK</sequence>
<dbReference type="GO" id="GO:0003676">
    <property type="term" value="F:nucleic acid binding"/>
    <property type="evidence" value="ECO:0007669"/>
    <property type="project" value="InterPro"/>
</dbReference>
<dbReference type="PROSITE" id="PS50158">
    <property type="entry name" value="ZF_CCHC"/>
    <property type="match status" value="1"/>
</dbReference>
<dbReference type="Pfam" id="PF22936">
    <property type="entry name" value="Pol_BBD"/>
    <property type="match status" value="1"/>
</dbReference>
<dbReference type="InterPro" id="IPR036875">
    <property type="entry name" value="Znf_CCHC_sf"/>
</dbReference>
<dbReference type="Proteomes" id="UP000187609">
    <property type="component" value="Unassembled WGS sequence"/>
</dbReference>
<dbReference type="AlphaFoldDB" id="A0A1J6L9E5"/>
<keyword evidence="1" id="KW-0862">Zinc</keyword>
<evidence type="ECO:0000313" key="4">
    <source>
        <dbReference type="Proteomes" id="UP000187609"/>
    </source>
</evidence>
<keyword evidence="1" id="KW-0479">Metal-binding</keyword>
<feature type="domain" description="CCHC-type" evidence="2">
    <location>
        <begin position="126"/>
        <end position="139"/>
    </location>
</feature>
<accession>A0A1J6L9E5</accession>
<protein>
    <submittedName>
        <fullName evidence="3">Retrovirus-related pol polyprotein from transposon tnt 1-94</fullName>
    </submittedName>
</protein>
<dbReference type="Gramene" id="OIT27673">
    <property type="protein sequence ID" value="OIT27673"/>
    <property type="gene ID" value="A4A49_61278"/>
</dbReference>
<dbReference type="PANTHER" id="PTHR47592">
    <property type="entry name" value="PBF68 PROTEIN"/>
    <property type="match status" value="1"/>
</dbReference>
<evidence type="ECO:0000256" key="1">
    <source>
        <dbReference type="PROSITE-ProRule" id="PRU00047"/>
    </source>
</evidence>
<dbReference type="OMA" id="RESHDEN"/>
<evidence type="ECO:0000259" key="2">
    <source>
        <dbReference type="PROSITE" id="PS50158"/>
    </source>
</evidence>
<dbReference type="SUPFAM" id="SSF57756">
    <property type="entry name" value="Retrovirus zinc finger-like domains"/>
    <property type="match status" value="1"/>
</dbReference>
<name>A0A1J6L9E5_NICAT</name>
<proteinExistence type="predicted"/>